<keyword evidence="5" id="KW-0547">Nucleotide-binding</keyword>
<evidence type="ECO:0000256" key="7">
    <source>
        <dbReference type="ARBA" id="ARBA00022840"/>
    </source>
</evidence>
<dbReference type="CDD" id="cd00082">
    <property type="entry name" value="HisKA"/>
    <property type="match status" value="1"/>
</dbReference>
<dbReference type="PRINTS" id="PR00344">
    <property type="entry name" value="BCTRLSENSOR"/>
</dbReference>
<evidence type="ECO:0000256" key="4">
    <source>
        <dbReference type="ARBA" id="ARBA00022679"/>
    </source>
</evidence>
<dbReference type="InterPro" id="IPR003594">
    <property type="entry name" value="HATPase_dom"/>
</dbReference>
<dbReference type="EMBL" id="WMEQ01000001">
    <property type="protein sequence ID" value="MYL32117.1"/>
    <property type="molecule type" value="Genomic_DNA"/>
</dbReference>
<dbReference type="Gene3D" id="3.30.565.10">
    <property type="entry name" value="Histidine kinase-like ATPase, C-terminal domain"/>
    <property type="match status" value="1"/>
</dbReference>
<dbReference type="Pfam" id="PF00989">
    <property type="entry name" value="PAS"/>
    <property type="match status" value="1"/>
</dbReference>
<keyword evidence="3" id="KW-0597">Phosphoprotein</keyword>
<dbReference type="SMART" id="SM00388">
    <property type="entry name" value="HisKA"/>
    <property type="match status" value="1"/>
</dbReference>
<dbReference type="Gene3D" id="3.30.450.40">
    <property type="match status" value="1"/>
</dbReference>
<organism evidence="10 11">
    <name type="scientific">Pontibacillus yanchengensis</name>
    <dbReference type="NCBI Taxonomy" id="462910"/>
    <lineage>
        <taxon>Bacteria</taxon>
        <taxon>Bacillati</taxon>
        <taxon>Bacillota</taxon>
        <taxon>Bacilli</taxon>
        <taxon>Bacillales</taxon>
        <taxon>Bacillaceae</taxon>
        <taxon>Pontibacillus</taxon>
    </lineage>
</organism>
<name>A0A6I4ZUW8_9BACI</name>
<dbReference type="SUPFAM" id="SSF55874">
    <property type="entry name" value="ATPase domain of HSP90 chaperone/DNA topoisomerase II/histidine kinase"/>
    <property type="match status" value="1"/>
</dbReference>
<proteinExistence type="predicted"/>
<dbReference type="InterPro" id="IPR036097">
    <property type="entry name" value="HisK_dim/P_sf"/>
</dbReference>
<dbReference type="AlphaFoldDB" id="A0A6I4ZUW8"/>
<dbReference type="Pfam" id="PF02518">
    <property type="entry name" value="HATPase_c"/>
    <property type="match status" value="1"/>
</dbReference>
<evidence type="ECO:0000256" key="5">
    <source>
        <dbReference type="ARBA" id="ARBA00022741"/>
    </source>
</evidence>
<evidence type="ECO:0000256" key="3">
    <source>
        <dbReference type="ARBA" id="ARBA00022553"/>
    </source>
</evidence>
<dbReference type="InterPro" id="IPR000014">
    <property type="entry name" value="PAS"/>
</dbReference>
<evidence type="ECO:0000313" key="11">
    <source>
        <dbReference type="Proteomes" id="UP000468638"/>
    </source>
</evidence>
<dbReference type="SUPFAM" id="SSF55785">
    <property type="entry name" value="PYP-like sensor domain (PAS domain)"/>
    <property type="match status" value="1"/>
</dbReference>
<dbReference type="Gene3D" id="3.30.450.20">
    <property type="entry name" value="PAS domain"/>
    <property type="match status" value="1"/>
</dbReference>
<dbReference type="InterPro" id="IPR035965">
    <property type="entry name" value="PAS-like_dom_sf"/>
</dbReference>
<comment type="caution">
    <text evidence="10">The sequence shown here is derived from an EMBL/GenBank/DDBJ whole genome shotgun (WGS) entry which is preliminary data.</text>
</comment>
<evidence type="ECO:0000259" key="9">
    <source>
        <dbReference type="PROSITE" id="PS50109"/>
    </source>
</evidence>
<dbReference type="InterPro" id="IPR005467">
    <property type="entry name" value="His_kinase_dom"/>
</dbReference>
<dbReference type="InterPro" id="IPR036890">
    <property type="entry name" value="HATPase_C_sf"/>
</dbReference>
<sequence length="537" mass="60494">MVHRRIYMIDFETYIKASKRECEELHGLDPTERPVLEVGITPEEVQQRKQSLEQALHVIQHFMQKLLYYMGGTPTLVVTTDKDGYIVDIYGDPSIMEMVDSIGIQAGVKFEEKEVGTNSISLALSHEEPIALVGTDHFQHALSGVACYTAPFSYSDDDRLTGTVSIMTTVDYANHFHLGLLSSAVDSIERELRLQEKNNKLEILNQVLINSTPLGIIMTDENGELIEYNTAFEEITENNVKQVIEKEHKQIHLIRGYIDTVLSNGETIKNVELTLPINEEGYTKICLLDVIPLFNGEKIIGAFAQFRDMTHYYELQQQLIESEKLSTLGKFGAGLAHEIRNPLTSIIGLTQLLRENNNQNKYLDIIIGELERIQSLVNQFVLLRKPTDLKTETCNVPTLIENTVELMNSNAHLQDIDIQFDSTHSELKLDIDHAKIKQVLINFIKNAFESMPNGGEVHIQLTSNAEENEVNIAIQDQGIGMTKDQVNKLGKPFFTTKESGMGMGLTICFDIIKAHHGEIKIESEEGEGTRVDLVLPK</sequence>
<dbReference type="GO" id="GO:0006355">
    <property type="term" value="P:regulation of DNA-templated transcription"/>
    <property type="evidence" value="ECO:0007669"/>
    <property type="project" value="InterPro"/>
</dbReference>
<dbReference type="PANTHER" id="PTHR43065">
    <property type="entry name" value="SENSOR HISTIDINE KINASE"/>
    <property type="match status" value="1"/>
</dbReference>
<dbReference type="NCBIfam" id="TIGR00229">
    <property type="entry name" value="sensory_box"/>
    <property type="match status" value="1"/>
</dbReference>
<evidence type="ECO:0000256" key="6">
    <source>
        <dbReference type="ARBA" id="ARBA00022777"/>
    </source>
</evidence>
<comment type="catalytic activity">
    <reaction evidence="1">
        <text>ATP + protein L-histidine = ADP + protein N-phospho-L-histidine.</text>
        <dbReference type="EC" id="2.7.13.3"/>
    </reaction>
</comment>
<dbReference type="EC" id="2.7.13.3" evidence="2"/>
<feature type="domain" description="Histidine kinase" evidence="9">
    <location>
        <begin position="334"/>
        <end position="537"/>
    </location>
</feature>
<evidence type="ECO:0000256" key="1">
    <source>
        <dbReference type="ARBA" id="ARBA00000085"/>
    </source>
</evidence>
<dbReference type="InterPro" id="IPR013767">
    <property type="entry name" value="PAS_fold"/>
</dbReference>
<keyword evidence="6" id="KW-0418">Kinase</keyword>
<dbReference type="InterPro" id="IPR003661">
    <property type="entry name" value="HisK_dim/P_dom"/>
</dbReference>
<accession>A0A6I4ZUW8</accession>
<dbReference type="GO" id="GO:0000155">
    <property type="term" value="F:phosphorelay sensor kinase activity"/>
    <property type="evidence" value="ECO:0007669"/>
    <property type="project" value="InterPro"/>
</dbReference>
<evidence type="ECO:0000313" key="10">
    <source>
        <dbReference type="EMBL" id="MYL32117.1"/>
    </source>
</evidence>
<dbReference type="GO" id="GO:0005524">
    <property type="term" value="F:ATP binding"/>
    <property type="evidence" value="ECO:0007669"/>
    <property type="project" value="UniProtKB-KW"/>
</dbReference>
<dbReference type="InterPro" id="IPR004358">
    <property type="entry name" value="Sig_transdc_His_kin-like_C"/>
</dbReference>
<dbReference type="PROSITE" id="PS50109">
    <property type="entry name" value="HIS_KIN"/>
    <property type="match status" value="1"/>
</dbReference>
<keyword evidence="4" id="KW-0808">Transferase</keyword>
<evidence type="ECO:0000256" key="2">
    <source>
        <dbReference type="ARBA" id="ARBA00012438"/>
    </source>
</evidence>
<gene>
    <name evidence="10" type="ORF">GLW05_00670</name>
</gene>
<dbReference type="Gene3D" id="1.10.287.130">
    <property type="match status" value="1"/>
</dbReference>
<dbReference type="InterPro" id="IPR029016">
    <property type="entry name" value="GAF-like_dom_sf"/>
</dbReference>
<dbReference type="PANTHER" id="PTHR43065:SF34">
    <property type="entry name" value="SPORULATION KINASE A"/>
    <property type="match status" value="1"/>
</dbReference>
<dbReference type="Pfam" id="PF00512">
    <property type="entry name" value="HisKA"/>
    <property type="match status" value="1"/>
</dbReference>
<reference evidence="10 11" key="1">
    <citation type="submission" date="2019-11" db="EMBL/GenBank/DDBJ databases">
        <title>Genome sequences of 17 halophilic strains isolated from different environments.</title>
        <authorList>
            <person name="Furrow R.E."/>
        </authorList>
    </citation>
    <scope>NUCLEOTIDE SEQUENCE [LARGE SCALE GENOMIC DNA]</scope>
    <source>
        <strain evidence="10 11">22514_16_FS</strain>
    </source>
</reference>
<dbReference type="SMART" id="SM00387">
    <property type="entry name" value="HATPase_c"/>
    <property type="match status" value="1"/>
</dbReference>
<dbReference type="Proteomes" id="UP000468638">
    <property type="component" value="Unassembled WGS sequence"/>
</dbReference>
<protein>
    <recommendedName>
        <fullName evidence="2">histidine kinase</fullName>
        <ecNumber evidence="2">2.7.13.3</ecNumber>
    </recommendedName>
</protein>
<keyword evidence="7" id="KW-0067">ATP-binding</keyword>
<keyword evidence="8" id="KW-0902">Two-component regulatory system</keyword>
<evidence type="ECO:0000256" key="8">
    <source>
        <dbReference type="ARBA" id="ARBA00023012"/>
    </source>
</evidence>
<dbReference type="SUPFAM" id="SSF47384">
    <property type="entry name" value="Homodimeric domain of signal transducing histidine kinase"/>
    <property type="match status" value="1"/>
</dbReference>